<dbReference type="EMBL" id="QXLS01000003">
    <property type="protein sequence ID" value="RKA08242.1"/>
    <property type="molecule type" value="Genomic_DNA"/>
</dbReference>
<dbReference type="EMBL" id="JACAVN010000003">
    <property type="protein sequence ID" value="NYA01468.1"/>
    <property type="molecule type" value="Genomic_DNA"/>
</dbReference>
<dbReference type="EMBL" id="AALGDA010000005">
    <property type="protein sequence ID" value="ECY9781925.1"/>
    <property type="molecule type" value="Genomic_DNA"/>
</dbReference>
<dbReference type="Proteomes" id="UP000528151">
    <property type="component" value="Unassembled WGS sequence"/>
</dbReference>
<dbReference type="Proteomes" id="UP000527632">
    <property type="component" value="Unassembled WGS sequence"/>
</dbReference>
<evidence type="ECO:0000313" key="12">
    <source>
        <dbReference type="Proteomes" id="UP000489121"/>
    </source>
</evidence>
<gene>
    <name evidence="2" type="ORF">ARY78_03800</name>
    <name evidence="4" type="ORF">CA369_03675</name>
    <name evidence="3" type="ORF">DQ70_08455</name>
    <name evidence="8" type="ORF">DYZ80_01435</name>
    <name evidence="5" type="ORF">E5F58_10025</name>
    <name evidence="6" type="ORF">F6515_02845</name>
    <name evidence="7" type="ORF">HZJ64_06455</name>
</gene>
<dbReference type="EMBL" id="AAAIXK010000002">
    <property type="protein sequence ID" value="EAC5549553.1"/>
    <property type="molecule type" value="Genomic_DNA"/>
</dbReference>
<evidence type="ECO:0000313" key="3">
    <source>
        <dbReference type="EMBL" id="EAC7480708.1"/>
    </source>
</evidence>
<dbReference type="EMBL" id="AAAJWF010000005">
    <property type="protein sequence ID" value="EAC7480708.1"/>
    <property type="molecule type" value="Genomic_DNA"/>
</dbReference>
<evidence type="ECO:0000313" key="15">
    <source>
        <dbReference type="Proteomes" id="UP000544530"/>
    </source>
</evidence>
<feature type="domain" description="YqgU-like 6-bladed beta-propeller" evidence="1">
    <location>
        <begin position="75"/>
        <end position="338"/>
    </location>
</feature>
<evidence type="ECO:0000313" key="10">
    <source>
        <dbReference type="Proteomes" id="UP000365297"/>
    </source>
</evidence>
<name>A0A0B8R1Q7_LISMN</name>
<evidence type="ECO:0000313" key="6">
    <source>
        <dbReference type="EMBL" id="ECY9781925.1"/>
    </source>
</evidence>
<evidence type="ECO:0000313" key="2">
    <source>
        <dbReference type="EMBL" id="EAC5549553.1"/>
    </source>
</evidence>
<evidence type="ECO:0000313" key="8">
    <source>
        <dbReference type="EMBL" id="RKA08242.1"/>
    </source>
</evidence>
<reference evidence="5 13" key="2">
    <citation type="submission" date="2019-04" db="EMBL/GenBank/DDBJ databases">
        <authorList>
            <consortium name="GenomeTrakr: Next Generation Sequencing Network for Food Pathogen Tracability"/>
        </authorList>
    </citation>
    <scope>NUCLEOTIDE SEQUENCE [LARGE SCALE GENOMIC DNA]</scope>
    <source>
        <strain evidence="3 11">CFSAN008042</strain>
        <strain evidence="4 14">CFSAN063727</strain>
        <strain evidence="2 10">FDA00007096</strain>
        <strain evidence="5 13">LS1344</strain>
    </source>
</reference>
<dbReference type="EMBL" id="AABBZO010000003">
    <property type="protein sequence ID" value="EAG4461378.1"/>
    <property type="molecule type" value="Genomic_DNA"/>
</dbReference>
<organism evidence="5 13">
    <name type="scientific">Listeria monocytogenes</name>
    <dbReference type="NCBI Taxonomy" id="1639"/>
    <lineage>
        <taxon>Bacteria</taxon>
        <taxon>Bacillati</taxon>
        <taxon>Bacillota</taxon>
        <taxon>Bacilli</taxon>
        <taxon>Bacillales</taxon>
        <taxon>Listeriaceae</taxon>
        <taxon>Listeria</taxon>
    </lineage>
</organism>
<dbReference type="RefSeq" id="WP_003726150.1">
    <property type="nucleotide sequence ID" value="NC_021825.2"/>
</dbReference>
<evidence type="ECO:0000259" key="1">
    <source>
        <dbReference type="Pfam" id="PF21101"/>
    </source>
</evidence>
<dbReference type="Proteomes" id="UP000368512">
    <property type="component" value="Unassembled WGS sequence"/>
</dbReference>
<dbReference type="Proteomes" id="UP000365297">
    <property type="component" value="Unassembled WGS sequence"/>
</dbReference>
<dbReference type="KEGG" id="lmok:CQ02_06890"/>
<evidence type="ECO:0000313" key="7">
    <source>
        <dbReference type="EMBL" id="NYA01468.1"/>
    </source>
</evidence>
<dbReference type="EMBL" id="AABGUK010000003">
    <property type="protein sequence ID" value="EAH4242319.1"/>
    <property type="molecule type" value="Genomic_DNA"/>
</dbReference>
<accession>A0A0B8R1Q7</accession>
<evidence type="ECO:0000313" key="4">
    <source>
        <dbReference type="EMBL" id="EAG4461378.1"/>
    </source>
</evidence>
<dbReference type="AlphaFoldDB" id="A0A0B8R1Q7"/>
<evidence type="ECO:0000313" key="14">
    <source>
        <dbReference type="Proteomes" id="UP000528151"/>
    </source>
</evidence>
<evidence type="ECO:0000313" key="5">
    <source>
        <dbReference type="EMBL" id="EAH4242319.1"/>
    </source>
</evidence>
<dbReference type="KEGG" id="lmv:Y193_09010"/>
<dbReference type="Proteomes" id="UP000544530">
    <property type="component" value="Unassembled WGS sequence"/>
</dbReference>
<reference evidence="7 15" key="4">
    <citation type="submission" date="2020-06" db="EMBL/GenBank/DDBJ databases">
        <title>Two Listeria outbreaks in Switzerland in 2018 and 2020.</title>
        <authorList>
            <person name="Stevens M.J.A."/>
            <person name="Bloemberg G."/>
            <person name="Nusch-Inderbinnen M."/>
            <person name="Stephan R."/>
        </authorList>
    </citation>
    <scope>NUCLEOTIDE SEQUENCE [LARGE SCALE GENOMIC DNA]</scope>
    <source>
        <strain evidence="7 15">N18-0707</strain>
    </source>
</reference>
<dbReference type="PROSITE" id="PS51257">
    <property type="entry name" value="PROKAR_LIPOPROTEIN"/>
    <property type="match status" value="1"/>
</dbReference>
<sequence length="363" mass="41846">MKKSNVFLLITLLVGLVFISFGCSEEKETPKKTAKEVQGVQIKTKEFQRVVGWLSKDSVLLQTKKSGVTYFEELNIYNEKKRPIFNTKESISEVQISPDYRNILLYSAESAEKATMRIIALNDGSTVASRSTKPLTTTFYWNDESPEKIMFVSYSPEWNFQIENWDYTLNQLHKIDVASPFISWYGDNLVISNNKDKPDDELGNLYLQDIRDNATKNLIVANIMQFAVHDNVLLTIEKNSDEKLLYDFRTLGFQNFFSYNAAREYDELGTFVPYFDTNFDKNTFLTFVPYKSAKIGSGAKEYKLVKIDPTNKKESTILELMDNQPILSYEKGDLVLYGYLFDKVIDTKTGKMYNLINTPTKSF</sequence>
<reference evidence="6 12" key="3">
    <citation type="submission" date="2019-09" db="EMBL/GenBank/DDBJ databases">
        <authorList>
            <consortium name="PulseNet: The National Subtyping Network for Foodborne Disease Surveillance"/>
            <person name="Tarr C.L."/>
            <person name="Trees E."/>
            <person name="Katz L.S."/>
            <person name="Carleton-Romer H.A."/>
            <person name="Stroika S."/>
            <person name="Kucerova Z."/>
            <person name="Roache K.F."/>
            <person name="Sabol A.L."/>
            <person name="Besser J."/>
            <person name="Gerner-Smidt P."/>
        </authorList>
    </citation>
    <scope>NUCLEOTIDE SEQUENCE [LARGE SCALE GENOMIC DNA]</scope>
    <source>
        <strain evidence="6 12">PNUSAL005692</strain>
    </source>
</reference>
<dbReference type="SUPFAM" id="SSF69322">
    <property type="entry name" value="Tricorn protease domain 2"/>
    <property type="match status" value="1"/>
</dbReference>
<dbReference type="Proteomes" id="UP000489121">
    <property type="component" value="Unassembled WGS sequence"/>
</dbReference>
<comment type="caution">
    <text evidence="5">The sequence shown here is derived from an EMBL/GenBank/DDBJ whole genome shotgun (WGS) entry which is preliminary data.</text>
</comment>
<proteinExistence type="predicted"/>
<evidence type="ECO:0000313" key="13">
    <source>
        <dbReference type="Proteomes" id="UP000527632"/>
    </source>
</evidence>
<evidence type="ECO:0000313" key="9">
    <source>
        <dbReference type="Proteomes" id="UP000272537"/>
    </source>
</evidence>
<evidence type="ECO:0000313" key="11">
    <source>
        <dbReference type="Proteomes" id="UP000368512"/>
    </source>
</evidence>
<reference evidence="8 9" key="1">
    <citation type="journal article" date="2018" name="BMC Genomics">
        <title>Genes significantly associated with lineage II food isolates of Listeria monocytogenes.</title>
        <authorList>
            <person name="Pirone-Davies C."/>
            <person name="Chen Y."/>
            <person name="Pightling A."/>
            <person name="Ryan G."/>
            <person name="Wang Y."/>
            <person name="Yao K."/>
            <person name="Hoffmann M."/>
            <person name="Allard M.W."/>
        </authorList>
    </citation>
    <scope>NUCLEOTIDE SEQUENCE [LARGE SCALE GENOMIC DNA]</scope>
    <source>
        <strain evidence="8 9">PNUSAL000550</strain>
    </source>
</reference>
<dbReference type="Proteomes" id="UP000272537">
    <property type="component" value="Unassembled WGS sequence"/>
</dbReference>
<protein>
    <recommendedName>
        <fullName evidence="1">YqgU-like 6-bladed beta-propeller domain-containing protein</fullName>
    </recommendedName>
</protein>
<dbReference type="InterPro" id="IPR048421">
    <property type="entry name" value="YqgU_beta-prop"/>
</dbReference>
<dbReference type="Pfam" id="PF21101">
    <property type="entry name" value="YqgU"/>
    <property type="match status" value="1"/>
</dbReference>